<feature type="compositionally biased region" description="Basic and acidic residues" evidence="1">
    <location>
        <begin position="139"/>
        <end position="153"/>
    </location>
</feature>
<evidence type="ECO:0000313" key="2">
    <source>
        <dbReference type="EMBL" id="KAH3795493.1"/>
    </source>
</evidence>
<proteinExistence type="predicted"/>
<name>A0A9D4FDN2_DREPO</name>
<feature type="compositionally biased region" description="Basic and acidic residues" evidence="1">
    <location>
        <begin position="7"/>
        <end position="17"/>
    </location>
</feature>
<dbReference type="Proteomes" id="UP000828390">
    <property type="component" value="Unassembled WGS sequence"/>
</dbReference>
<protein>
    <submittedName>
        <fullName evidence="2">Uncharacterized protein</fullName>
    </submittedName>
</protein>
<gene>
    <name evidence="2" type="ORF">DPMN_149048</name>
</gene>
<reference evidence="2" key="1">
    <citation type="journal article" date="2019" name="bioRxiv">
        <title>The Genome of the Zebra Mussel, Dreissena polymorpha: A Resource for Invasive Species Research.</title>
        <authorList>
            <person name="McCartney M.A."/>
            <person name="Auch B."/>
            <person name="Kono T."/>
            <person name="Mallez S."/>
            <person name="Zhang Y."/>
            <person name="Obille A."/>
            <person name="Becker A."/>
            <person name="Abrahante J.E."/>
            <person name="Garbe J."/>
            <person name="Badalamenti J.P."/>
            <person name="Herman A."/>
            <person name="Mangelson H."/>
            <person name="Liachko I."/>
            <person name="Sullivan S."/>
            <person name="Sone E.D."/>
            <person name="Koren S."/>
            <person name="Silverstein K.A.T."/>
            <person name="Beckman K.B."/>
            <person name="Gohl D.M."/>
        </authorList>
    </citation>
    <scope>NUCLEOTIDE SEQUENCE</scope>
    <source>
        <strain evidence="2">Duluth1</strain>
        <tissue evidence="2">Whole animal</tissue>
    </source>
</reference>
<evidence type="ECO:0000313" key="3">
    <source>
        <dbReference type="Proteomes" id="UP000828390"/>
    </source>
</evidence>
<comment type="caution">
    <text evidence="2">The sequence shown here is derived from an EMBL/GenBank/DDBJ whole genome shotgun (WGS) entry which is preliminary data.</text>
</comment>
<dbReference type="AlphaFoldDB" id="A0A9D4FDN2"/>
<sequence length="153" mass="16966">MVKKAKKEFSEFKKESTKTGGGRPPSNPPSTSSRIIEMYKDTAGFSGIPGAADLETFIFQDGEVLNHTQTGVTGEFILDFILEQTGEDTVNEQSKSNTVTRNLKETTIEKSHTVSCESVDQMTEKEKVQKTTQVSSDNSRTRTNERDSSTYDP</sequence>
<organism evidence="2 3">
    <name type="scientific">Dreissena polymorpha</name>
    <name type="common">Zebra mussel</name>
    <name type="synonym">Mytilus polymorpha</name>
    <dbReference type="NCBI Taxonomy" id="45954"/>
    <lineage>
        <taxon>Eukaryota</taxon>
        <taxon>Metazoa</taxon>
        <taxon>Spiralia</taxon>
        <taxon>Lophotrochozoa</taxon>
        <taxon>Mollusca</taxon>
        <taxon>Bivalvia</taxon>
        <taxon>Autobranchia</taxon>
        <taxon>Heteroconchia</taxon>
        <taxon>Euheterodonta</taxon>
        <taxon>Imparidentia</taxon>
        <taxon>Neoheterodontei</taxon>
        <taxon>Myida</taxon>
        <taxon>Dreissenoidea</taxon>
        <taxon>Dreissenidae</taxon>
        <taxon>Dreissena</taxon>
    </lineage>
</organism>
<reference evidence="2" key="2">
    <citation type="submission" date="2020-11" db="EMBL/GenBank/DDBJ databases">
        <authorList>
            <person name="McCartney M.A."/>
            <person name="Auch B."/>
            <person name="Kono T."/>
            <person name="Mallez S."/>
            <person name="Becker A."/>
            <person name="Gohl D.M."/>
            <person name="Silverstein K.A.T."/>
            <person name="Koren S."/>
            <person name="Bechman K.B."/>
            <person name="Herman A."/>
            <person name="Abrahante J.E."/>
            <person name="Garbe J."/>
        </authorList>
    </citation>
    <scope>NUCLEOTIDE SEQUENCE</scope>
    <source>
        <strain evidence="2">Duluth1</strain>
        <tissue evidence="2">Whole animal</tissue>
    </source>
</reference>
<feature type="region of interest" description="Disordered" evidence="1">
    <location>
        <begin position="1"/>
        <end position="33"/>
    </location>
</feature>
<accession>A0A9D4FDN2</accession>
<dbReference type="EMBL" id="JAIWYP010000007">
    <property type="protein sequence ID" value="KAH3795493.1"/>
    <property type="molecule type" value="Genomic_DNA"/>
</dbReference>
<evidence type="ECO:0000256" key="1">
    <source>
        <dbReference type="SAM" id="MobiDB-lite"/>
    </source>
</evidence>
<keyword evidence="3" id="KW-1185">Reference proteome</keyword>
<feature type="region of interest" description="Disordered" evidence="1">
    <location>
        <begin position="111"/>
        <end position="153"/>
    </location>
</feature>